<gene>
    <name evidence="2" type="ORF">UV61_C0003G0014</name>
</gene>
<feature type="domain" description="Glycosyltransferase 2-like" evidence="1">
    <location>
        <begin position="214"/>
        <end position="376"/>
    </location>
</feature>
<dbReference type="Proteomes" id="UP000034050">
    <property type="component" value="Unassembled WGS sequence"/>
</dbReference>
<dbReference type="InterPro" id="IPR029063">
    <property type="entry name" value="SAM-dependent_MTases_sf"/>
</dbReference>
<dbReference type="EMBL" id="LCFD01000003">
    <property type="protein sequence ID" value="KKS87161.1"/>
    <property type="molecule type" value="Genomic_DNA"/>
</dbReference>
<dbReference type="Gene3D" id="3.90.550.10">
    <property type="entry name" value="Spore Coat Polysaccharide Biosynthesis Protein SpsA, Chain A"/>
    <property type="match status" value="1"/>
</dbReference>
<dbReference type="Pfam" id="PF00535">
    <property type="entry name" value="Glycos_transf_2"/>
    <property type="match status" value="1"/>
</dbReference>
<protein>
    <submittedName>
        <fullName evidence="2">Type 12 methyltransferase</fullName>
    </submittedName>
</protein>
<dbReference type="CDD" id="cd02440">
    <property type="entry name" value="AdoMet_MTases"/>
    <property type="match status" value="1"/>
</dbReference>
<dbReference type="SUPFAM" id="SSF53335">
    <property type="entry name" value="S-adenosyl-L-methionine-dependent methyltransferases"/>
    <property type="match status" value="1"/>
</dbReference>
<evidence type="ECO:0000259" key="1">
    <source>
        <dbReference type="Pfam" id="PF00535"/>
    </source>
</evidence>
<proteinExistence type="predicted"/>
<dbReference type="InterPro" id="IPR050256">
    <property type="entry name" value="Glycosyltransferase_2"/>
</dbReference>
<dbReference type="GO" id="GO:0008168">
    <property type="term" value="F:methyltransferase activity"/>
    <property type="evidence" value="ECO:0007669"/>
    <property type="project" value="UniProtKB-KW"/>
</dbReference>
<name>A0A0G1EVW6_9BACT</name>
<reference evidence="2 3" key="1">
    <citation type="journal article" date="2015" name="Nature">
        <title>rRNA introns, odd ribosomes, and small enigmatic genomes across a large radiation of phyla.</title>
        <authorList>
            <person name="Brown C.T."/>
            <person name="Hug L.A."/>
            <person name="Thomas B.C."/>
            <person name="Sharon I."/>
            <person name="Castelle C.J."/>
            <person name="Singh A."/>
            <person name="Wilkins M.J."/>
            <person name="Williams K.H."/>
            <person name="Banfield J.F."/>
        </authorList>
    </citation>
    <scope>NUCLEOTIDE SEQUENCE [LARGE SCALE GENOMIC DNA]</scope>
</reference>
<evidence type="ECO:0000313" key="2">
    <source>
        <dbReference type="EMBL" id="KKS87161.1"/>
    </source>
</evidence>
<dbReference type="AlphaFoldDB" id="A0A0G1EVW6"/>
<dbReference type="InterPro" id="IPR001173">
    <property type="entry name" value="Glyco_trans_2-like"/>
</dbReference>
<dbReference type="Pfam" id="PF13489">
    <property type="entry name" value="Methyltransf_23"/>
    <property type="match status" value="1"/>
</dbReference>
<dbReference type="STRING" id="1618446.UV61_C0003G0014"/>
<dbReference type="PANTHER" id="PTHR48090">
    <property type="entry name" value="UNDECAPRENYL-PHOSPHATE 4-DEOXY-4-FORMAMIDO-L-ARABINOSE TRANSFERASE-RELATED"/>
    <property type="match status" value="1"/>
</dbReference>
<dbReference type="InterPro" id="IPR029044">
    <property type="entry name" value="Nucleotide-diphossugar_trans"/>
</dbReference>
<keyword evidence="2" id="KW-0489">Methyltransferase</keyword>
<organism evidence="2 3">
    <name type="scientific">Candidatus Gottesmanbacteria bacterium GW2011_GWB1_43_11</name>
    <dbReference type="NCBI Taxonomy" id="1618446"/>
    <lineage>
        <taxon>Bacteria</taxon>
        <taxon>Candidatus Gottesmaniibacteriota</taxon>
    </lineage>
</organism>
<sequence length="447" mass="51045">MTHAYYHRQIHAILSFLVPRHKKILFFGSLDGSLLADLHPQIAVGIEPNKNLYETARRRFPKFKFYCQPFETYQPQEKFDFIILNGTLGSCRDFMQLLFKLRKATTPSTRIIVYQHNYLWENILTLAEKCHLKRPEDIHNWLSTGDVTTYLQTAGFERTRLIRTTLFPISLLGLGRFINFLGKLLPVLDFAKLDQWLIFKPAPPPIKPASPSLTICITVRDEEKNIAPLVSQIPQVAKSQEIIFVEGHSLDKTRSVIKKLAQKYPEKHIRLITQPRNGQADAIRAGFAQARGKIIILFEGDGTANPQDIIYFYKIILAGEAEFITGSRFVYPQPASSMPLINQIGNMIFAYWFSQILGQRTTDILSGIKAISKKHFDELDHNWGFLGSSDPFGDFELMFGAARLGLKIGEIPIRTSARTYGQSKTHVFTHGVILTQMALKGFWKLRF</sequence>
<evidence type="ECO:0000313" key="3">
    <source>
        <dbReference type="Proteomes" id="UP000034050"/>
    </source>
</evidence>
<dbReference type="SUPFAM" id="SSF53448">
    <property type="entry name" value="Nucleotide-diphospho-sugar transferases"/>
    <property type="match status" value="1"/>
</dbReference>
<comment type="caution">
    <text evidence="2">The sequence shown here is derived from an EMBL/GenBank/DDBJ whole genome shotgun (WGS) entry which is preliminary data.</text>
</comment>
<dbReference type="PATRIC" id="fig|1618446.3.peg.435"/>
<dbReference type="CDD" id="cd04179">
    <property type="entry name" value="DPM_DPG-synthase_like"/>
    <property type="match status" value="1"/>
</dbReference>
<keyword evidence="2" id="KW-0808">Transferase</keyword>
<dbReference type="Gene3D" id="3.40.50.150">
    <property type="entry name" value="Vaccinia Virus protein VP39"/>
    <property type="match status" value="1"/>
</dbReference>
<accession>A0A0G1EVW6</accession>
<dbReference type="GO" id="GO:0032259">
    <property type="term" value="P:methylation"/>
    <property type="evidence" value="ECO:0007669"/>
    <property type="project" value="UniProtKB-KW"/>
</dbReference>